<protein>
    <submittedName>
        <fullName evidence="1">Uncharacterized protein</fullName>
    </submittedName>
</protein>
<evidence type="ECO:0000313" key="1">
    <source>
        <dbReference type="EMBL" id="GAF92569.1"/>
    </source>
</evidence>
<feature type="non-terminal residue" evidence="1">
    <location>
        <position position="109"/>
    </location>
</feature>
<gene>
    <name evidence="1" type="ORF">S01H1_22865</name>
</gene>
<proteinExistence type="predicted"/>
<name>X0TH63_9ZZZZ</name>
<reference evidence="1" key="1">
    <citation type="journal article" date="2014" name="Front. Microbiol.">
        <title>High frequency of phylogenetically diverse reductive dehalogenase-homologous genes in deep subseafloor sedimentary metagenomes.</title>
        <authorList>
            <person name="Kawai M."/>
            <person name="Futagami T."/>
            <person name="Toyoda A."/>
            <person name="Takaki Y."/>
            <person name="Nishi S."/>
            <person name="Hori S."/>
            <person name="Arai W."/>
            <person name="Tsubouchi T."/>
            <person name="Morono Y."/>
            <person name="Uchiyama I."/>
            <person name="Ito T."/>
            <person name="Fujiyama A."/>
            <person name="Inagaki F."/>
            <person name="Takami H."/>
        </authorList>
    </citation>
    <scope>NUCLEOTIDE SEQUENCE</scope>
    <source>
        <strain evidence="1">Expedition CK06-06</strain>
    </source>
</reference>
<dbReference type="EMBL" id="BARS01013018">
    <property type="protein sequence ID" value="GAF92569.1"/>
    <property type="molecule type" value="Genomic_DNA"/>
</dbReference>
<organism evidence="1">
    <name type="scientific">marine sediment metagenome</name>
    <dbReference type="NCBI Taxonomy" id="412755"/>
    <lineage>
        <taxon>unclassified sequences</taxon>
        <taxon>metagenomes</taxon>
        <taxon>ecological metagenomes</taxon>
    </lineage>
</organism>
<accession>X0TH63</accession>
<sequence>MKILVSILCCFIPSKKKRKEIRNKLVKSKERRKKLLDYGCTIEGDVAITEEQLRFDISDYAKAYSHIGEILVEEAYNLSCKEDSVVIDIGMNRAIASLFFAAKENVKKV</sequence>
<dbReference type="AlphaFoldDB" id="X0TH63"/>
<comment type="caution">
    <text evidence="1">The sequence shown here is derived from an EMBL/GenBank/DDBJ whole genome shotgun (WGS) entry which is preliminary data.</text>
</comment>